<dbReference type="GO" id="GO:0003824">
    <property type="term" value="F:catalytic activity"/>
    <property type="evidence" value="ECO:0007669"/>
    <property type="project" value="InterPro"/>
</dbReference>
<dbReference type="SUPFAM" id="SSF52777">
    <property type="entry name" value="CoA-dependent acyltransferases"/>
    <property type="match status" value="4"/>
</dbReference>
<keyword evidence="3" id="KW-0596">Phosphopantetheine</keyword>
<feature type="domain" description="Carrier" evidence="6">
    <location>
        <begin position="998"/>
        <end position="1072"/>
    </location>
</feature>
<dbReference type="SMART" id="SM00823">
    <property type="entry name" value="PKS_PP"/>
    <property type="match status" value="1"/>
</dbReference>
<dbReference type="GO" id="GO:0008610">
    <property type="term" value="P:lipid biosynthetic process"/>
    <property type="evidence" value="ECO:0007669"/>
    <property type="project" value="UniProtKB-ARBA"/>
</dbReference>
<evidence type="ECO:0000259" key="6">
    <source>
        <dbReference type="PROSITE" id="PS50075"/>
    </source>
</evidence>
<proteinExistence type="inferred from homology"/>
<dbReference type="EMBL" id="GG657754">
    <property type="protein sequence ID" value="EFL21151.1"/>
    <property type="molecule type" value="Genomic_DNA"/>
</dbReference>
<dbReference type="InterPro" id="IPR010071">
    <property type="entry name" value="AA_adenyl_dom"/>
</dbReference>
<dbReference type="InterPro" id="IPR045851">
    <property type="entry name" value="AMP-bd_C_sf"/>
</dbReference>
<dbReference type="STRING" id="457427.SSOG_00863"/>
<dbReference type="CDD" id="cd19531">
    <property type="entry name" value="LCL_NRPS-like"/>
    <property type="match status" value="1"/>
</dbReference>
<dbReference type="FunFam" id="3.30.559.10:FF:000012">
    <property type="entry name" value="Non-ribosomal peptide synthetase"/>
    <property type="match status" value="1"/>
</dbReference>
<dbReference type="Gene3D" id="3.40.50.980">
    <property type="match status" value="2"/>
</dbReference>
<evidence type="ECO:0000256" key="1">
    <source>
        <dbReference type="ARBA" id="ARBA00001957"/>
    </source>
</evidence>
<dbReference type="Gene3D" id="3.30.300.30">
    <property type="match status" value="1"/>
</dbReference>
<dbReference type="HOGENOM" id="CLU_000022_2_2_11"/>
<dbReference type="SUPFAM" id="SSF56801">
    <property type="entry name" value="Acetyl-CoA synthetase-like"/>
    <property type="match status" value="1"/>
</dbReference>
<dbReference type="FunFam" id="2.30.38.10:FF:000001">
    <property type="entry name" value="Non-ribosomal peptide synthetase PvdI"/>
    <property type="match status" value="1"/>
</dbReference>
<dbReference type="Pfam" id="PF00668">
    <property type="entry name" value="Condensation"/>
    <property type="match status" value="2"/>
</dbReference>
<dbReference type="GO" id="GO:0031177">
    <property type="term" value="F:phosphopantetheine binding"/>
    <property type="evidence" value="ECO:0007669"/>
    <property type="project" value="InterPro"/>
</dbReference>
<dbReference type="PROSITE" id="PS00012">
    <property type="entry name" value="PHOSPHOPANTETHEINE"/>
    <property type="match status" value="1"/>
</dbReference>
<dbReference type="Gene3D" id="1.10.1200.10">
    <property type="entry name" value="ACP-like"/>
    <property type="match status" value="1"/>
</dbReference>
<evidence type="ECO:0000313" key="8">
    <source>
        <dbReference type="Proteomes" id="UP000003963"/>
    </source>
</evidence>
<dbReference type="FunFam" id="1.10.1200.10:FF:000005">
    <property type="entry name" value="Nonribosomal peptide synthetase 1"/>
    <property type="match status" value="1"/>
</dbReference>
<feature type="compositionally biased region" description="Low complexity" evidence="5">
    <location>
        <begin position="1071"/>
        <end position="1087"/>
    </location>
</feature>
<sequence>MRTDTMTSSRNSRASALPEEMREALRRRLAGKAGRTAAIPRADRTQTLPLSFAQQRLWFLHTLQPDEAGYNSAVALRLTGALDVAALSRALDALVERHEALRTVFEEGDGQPSQVVREATAVPLPVADLTGDPGALDEALLAEYSRPFDLRTGPLLRALLIRLADGDHVLLLTAHHIVTDGWSMGILLDELCTLYGAGPTDGEKDPLPPVPVQYPDFAVWQRERLSGATLDKQLDYWKGRLADTVPLELPTDRPRPAVRTSAGAVYEFTVDRKVAARLKGLAAERRTTLFSVLVAACQGLFARWSGQDDIALGTVTSGRGRTELERAVGFFVNTVVLRSGVDVSRSYRELIDTAGTTVLDAFAHDETPFERLVEAVGARRDAGRNPLFDVMVLLHSNPKSAPRPAGLTATSVDVPRQSSTFDLSVEFVEDEEELRGLLEYSTELFDADTAERMAGHLLVLLDAASAEPDLPVRELPLLTEAERRQVAEWGHGPALAIEPTTFPAVFQAQATRTPAATALVAGDEVYDFAALNAAANRLAHQLIGRGVGPERIVGVRLPRTADMVVAILAVLKAGGVYLPIDPELPDERVAFLMDDARPMLVLDEAALRTVPATLPATDPTDAERTGALHPDGAAYVIYTSGSTGRPKGVAVTHRAMVNLLVGHRHGFVAEAGGGPLRAALTASFSFDTSLEGLLLLADGHELHVIDETTRLDPAALVDHIAGHRIDFLDLTPSYLRQLLPAGLLTDARHRPRVLMLGGEAIGQTLWRQLAEAPGTTAYNFYGPTECTVDALAARIGGAGRPVVGRPLGDLRAYVLDARLQPVPAGVAGELYLAGDQLARGYPHRPGLTAARFVADPFGPAGARMYRTGDVARWTAAGELDYLGRADDQVKIRGHRVEPGEIEAALLDLPSVAEAAVIAVTDDRDHARLAAYYVPAASAVPPTAQELRAALGRTLPGHMVPGAFLALDAMPLTTSGKLDRRALPAPRPDADRRENAYEAPRTPVEEELARIWAEVLGAEQVGVSDNFFELGGDSILSIQAVSRARQAGLRLSSRDVFLHQTIADLAAAIAPRSAPGADDADTAAETPTGPAPLTPIQHWFFATHGPLRHFTMSMVVDLPYDLDETALHTTLEAVAAHHPALRTRFVQEGGQWRQHDGGPVAGPLLRRHDLSGLEGDALHTAAEAAAEAARAELDLTTGALLRSALILRGAGARPRLFLTVHHLAVDSVSWRILLGDLEAAYRQAAAGDPVRLDPVGTPFTRWAHRLSDHVLAGELDGDLPYWEGVARAGGADLPVDRPGRATAGTTRTVRVRLDHDTTDALLRRVPGVYRTQINDVLMSALGRVLADWTRTDRVLVAMEGHGREEIDETVELSRTVGWFTTQYPVALTLPGGGWGPVLKSVKEQLRALPLTTDG</sequence>
<dbReference type="InterPro" id="IPR000873">
    <property type="entry name" value="AMP-dep_synth/lig_dom"/>
</dbReference>
<keyword evidence="8" id="KW-1185">Reference proteome</keyword>
<dbReference type="PROSITE" id="PS50075">
    <property type="entry name" value="CARRIER"/>
    <property type="match status" value="1"/>
</dbReference>
<dbReference type="Pfam" id="PF00501">
    <property type="entry name" value="AMP-binding"/>
    <property type="match status" value="1"/>
</dbReference>
<dbReference type="NCBIfam" id="TIGR01733">
    <property type="entry name" value="AA-adenyl-dom"/>
    <property type="match status" value="1"/>
</dbReference>
<evidence type="ECO:0000256" key="5">
    <source>
        <dbReference type="SAM" id="MobiDB-lite"/>
    </source>
</evidence>
<dbReference type="InterPro" id="IPR023213">
    <property type="entry name" value="CAT-like_dom_sf"/>
</dbReference>
<organism evidence="7 8">
    <name type="scientific">Streptomyces himastatinicus ATCC 53653</name>
    <dbReference type="NCBI Taxonomy" id="457427"/>
    <lineage>
        <taxon>Bacteria</taxon>
        <taxon>Bacillati</taxon>
        <taxon>Actinomycetota</taxon>
        <taxon>Actinomycetes</taxon>
        <taxon>Kitasatosporales</taxon>
        <taxon>Streptomycetaceae</taxon>
        <taxon>Streptomyces</taxon>
        <taxon>Streptomyces violaceusniger group</taxon>
    </lineage>
</organism>
<dbReference type="Gene3D" id="3.30.559.10">
    <property type="entry name" value="Chloramphenicol acetyltransferase-like domain"/>
    <property type="match status" value="2"/>
</dbReference>
<evidence type="ECO:0000313" key="7">
    <source>
        <dbReference type="EMBL" id="EFL21151.1"/>
    </source>
</evidence>
<keyword evidence="4" id="KW-0597">Phosphoprotein</keyword>
<dbReference type="FunFam" id="3.40.50.980:FF:000001">
    <property type="entry name" value="Non-ribosomal peptide synthetase"/>
    <property type="match status" value="1"/>
</dbReference>
<dbReference type="InterPro" id="IPR020806">
    <property type="entry name" value="PKS_PP-bd"/>
</dbReference>
<dbReference type="SUPFAM" id="SSF47336">
    <property type="entry name" value="ACP-like"/>
    <property type="match status" value="1"/>
</dbReference>
<dbReference type="GO" id="GO:0043041">
    <property type="term" value="P:amino acid activation for nonribosomal peptide biosynthetic process"/>
    <property type="evidence" value="ECO:0007669"/>
    <property type="project" value="TreeGrafter"/>
</dbReference>
<dbReference type="InterPro" id="IPR001242">
    <property type="entry name" value="Condensation_dom"/>
</dbReference>
<reference evidence="7 8" key="1">
    <citation type="submission" date="2009-02" db="EMBL/GenBank/DDBJ databases">
        <title>Annotation of Streptomyces hygroscopicus strain ATCC 53653.</title>
        <authorList>
            <consortium name="The Broad Institute Genome Sequencing Platform"/>
            <consortium name="Broad Institute Microbial Sequencing Center"/>
            <person name="Fischbach M."/>
            <person name="Godfrey P."/>
            <person name="Ward D."/>
            <person name="Young S."/>
            <person name="Zeng Q."/>
            <person name="Koehrsen M."/>
            <person name="Alvarado L."/>
            <person name="Berlin A.M."/>
            <person name="Bochicchio J."/>
            <person name="Borenstein D."/>
            <person name="Chapman S.B."/>
            <person name="Chen Z."/>
            <person name="Engels R."/>
            <person name="Freedman E."/>
            <person name="Gellesch M."/>
            <person name="Goldberg J."/>
            <person name="Griggs A."/>
            <person name="Gujja S."/>
            <person name="Heilman E.R."/>
            <person name="Heiman D.I."/>
            <person name="Hepburn T.A."/>
            <person name="Howarth C."/>
            <person name="Jen D."/>
            <person name="Larson L."/>
            <person name="Lewis B."/>
            <person name="Mehta T."/>
            <person name="Park D."/>
            <person name="Pearson M."/>
            <person name="Richards J."/>
            <person name="Roberts A."/>
            <person name="Saif S."/>
            <person name="Shea T.D."/>
            <person name="Shenoy N."/>
            <person name="Sisk P."/>
            <person name="Stolte C."/>
            <person name="Sykes S.N."/>
            <person name="Thomson T."/>
            <person name="Walk T."/>
            <person name="White J."/>
            <person name="Yandava C."/>
            <person name="Straight P."/>
            <person name="Clardy J."/>
            <person name="Hung D."/>
            <person name="Kolter R."/>
            <person name="Mekalanos J."/>
            <person name="Walker S."/>
            <person name="Walsh C.T."/>
            <person name="Wieland-Brown L.C."/>
            <person name="Haas B."/>
            <person name="Nusbaum C."/>
            <person name="Birren B."/>
        </authorList>
    </citation>
    <scope>NUCLEOTIDE SEQUENCE [LARGE SCALE GENOMIC DNA]</scope>
    <source>
        <strain evidence="7 8">ATCC 53653</strain>
    </source>
</reference>
<dbReference type="PROSITE" id="PS00455">
    <property type="entry name" value="AMP_BINDING"/>
    <property type="match status" value="1"/>
</dbReference>
<evidence type="ECO:0000256" key="2">
    <source>
        <dbReference type="ARBA" id="ARBA00006432"/>
    </source>
</evidence>
<comment type="cofactor">
    <cofactor evidence="1">
        <name>pantetheine 4'-phosphate</name>
        <dbReference type="ChEBI" id="CHEBI:47942"/>
    </cofactor>
</comment>
<dbReference type="CDD" id="cd05930">
    <property type="entry name" value="A_NRPS"/>
    <property type="match status" value="1"/>
</dbReference>
<dbReference type="Gene3D" id="2.30.38.10">
    <property type="entry name" value="Luciferase, Domain 3"/>
    <property type="match status" value="1"/>
</dbReference>
<evidence type="ECO:0000256" key="4">
    <source>
        <dbReference type="ARBA" id="ARBA00022553"/>
    </source>
</evidence>
<gene>
    <name evidence="7" type="ORF">SSOG_00863</name>
</gene>
<dbReference type="Proteomes" id="UP000003963">
    <property type="component" value="Unassembled WGS sequence"/>
</dbReference>
<dbReference type="PANTHER" id="PTHR45527">
    <property type="entry name" value="NONRIBOSOMAL PEPTIDE SYNTHETASE"/>
    <property type="match status" value="1"/>
</dbReference>
<comment type="similarity">
    <text evidence="2">Belongs to the ATP-dependent AMP-binding enzyme family.</text>
</comment>
<dbReference type="InterPro" id="IPR006162">
    <property type="entry name" value="Ppantetheine_attach_site"/>
</dbReference>
<dbReference type="GO" id="GO:0017000">
    <property type="term" value="P:antibiotic biosynthetic process"/>
    <property type="evidence" value="ECO:0007669"/>
    <property type="project" value="UniProtKB-ARBA"/>
</dbReference>
<dbReference type="PANTHER" id="PTHR45527:SF1">
    <property type="entry name" value="FATTY ACID SYNTHASE"/>
    <property type="match status" value="1"/>
</dbReference>
<dbReference type="Gene3D" id="3.30.559.30">
    <property type="entry name" value="Nonribosomal peptide synthetase, condensation domain"/>
    <property type="match status" value="2"/>
</dbReference>
<evidence type="ECO:0000256" key="3">
    <source>
        <dbReference type="ARBA" id="ARBA00022450"/>
    </source>
</evidence>
<dbReference type="InterPro" id="IPR009081">
    <property type="entry name" value="PP-bd_ACP"/>
</dbReference>
<name>D9WFR5_9ACTN</name>
<dbReference type="GO" id="GO:0044550">
    <property type="term" value="P:secondary metabolite biosynthetic process"/>
    <property type="evidence" value="ECO:0007669"/>
    <property type="project" value="TreeGrafter"/>
</dbReference>
<dbReference type="Pfam" id="PF13193">
    <property type="entry name" value="AMP-binding_C"/>
    <property type="match status" value="1"/>
</dbReference>
<dbReference type="Pfam" id="PF00550">
    <property type="entry name" value="PP-binding"/>
    <property type="match status" value="1"/>
</dbReference>
<dbReference type="InterPro" id="IPR020845">
    <property type="entry name" value="AMP-binding_CS"/>
</dbReference>
<feature type="region of interest" description="Disordered" evidence="5">
    <location>
        <begin position="1071"/>
        <end position="1090"/>
    </location>
</feature>
<dbReference type="GO" id="GO:0005737">
    <property type="term" value="C:cytoplasm"/>
    <property type="evidence" value="ECO:0007669"/>
    <property type="project" value="TreeGrafter"/>
</dbReference>
<dbReference type="InterPro" id="IPR036736">
    <property type="entry name" value="ACP-like_sf"/>
</dbReference>
<dbReference type="FunFam" id="3.30.300.30:FF:000010">
    <property type="entry name" value="Enterobactin synthetase component F"/>
    <property type="match status" value="1"/>
</dbReference>
<accession>D9WFR5</accession>
<dbReference type="InterPro" id="IPR025110">
    <property type="entry name" value="AMP-bd_C"/>
</dbReference>
<protein>
    <submittedName>
        <fullName evidence="7">Non-ribosomal peptide synthetase</fullName>
    </submittedName>
</protein>